<evidence type="ECO:0000313" key="2">
    <source>
        <dbReference type="EMBL" id="MBT9313473.1"/>
    </source>
</evidence>
<name>A0ABS5Y6M6_9CYAN</name>
<dbReference type="Pfam" id="PF13021">
    <property type="entry name" value="DUF3885"/>
    <property type="match status" value="1"/>
</dbReference>
<sequence>MDIKLEMPLFYRCPFGLRLEIGPATLGVWKDRDNFIYNEDYFDIARQRAVAIFESAFVPTDRISMVLQIYAYGRQKIHRSNYLFRQIKAVDAKVIKYSTRGDLYVEDRTNNRERWRRVTISQLQTRDIAYENLLHAMVNQDFSNRTPSLSGQLFFLNHDKQIVLNLYDDRGMDVVSLTRQPLEPLYQRHNTWILDRNREQIENRFNE</sequence>
<organism evidence="2 3">
    <name type="scientific">Leptothoe kymatousa TAU-MAC 1615</name>
    <dbReference type="NCBI Taxonomy" id="2364775"/>
    <lineage>
        <taxon>Bacteria</taxon>
        <taxon>Bacillati</taxon>
        <taxon>Cyanobacteriota</taxon>
        <taxon>Cyanophyceae</taxon>
        <taxon>Nodosilineales</taxon>
        <taxon>Cymatolegaceae</taxon>
        <taxon>Leptothoe</taxon>
        <taxon>Leptothoe kymatousa</taxon>
    </lineage>
</organism>
<reference evidence="2 3" key="1">
    <citation type="journal article" date="2021" name="Mar. Drugs">
        <title>Genome Reduction and Secondary Metabolism of the Marine Sponge-Associated Cyanobacterium Leptothoe.</title>
        <authorList>
            <person name="Konstantinou D."/>
            <person name="Popin R.V."/>
            <person name="Fewer D.P."/>
            <person name="Sivonen K."/>
            <person name="Gkelis S."/>
        </authorList>
    </citation>
    <scope>NUCLEOTIDE SEQUENCE [LARGE SCALE GENOMIC DNA]</scope>
    <source>
        <strain evidence="2 3">TAU-MAC 1615</strain>
    </source>
</reference>
<feature type="domain" description="DUF3885" evidence="1">
    <location>
        <begin position="4"/>
        <end position="196"/>
    </location>
</feature>
<keyword evidence="3" id="KW-1185">Reference proteome</keyword>
<dbReference type="RefSeq" id="WP_215619363.1">
    <property type="nucleotide sequence ID" value="NZ_JADOER010000013.1"/>
</dbReference>
<evidence type="ECO:0000313" key="3">
    <source>
        <dbReference type="Proteomes" id="UP001196661"/>
    </source>
</evidence>
<dbReference type="EMBL" id="JADOER010000013">
    <property type="protein sequence ID" value="MBT9313473.1"/>
    <property type="molecule type" value="Genomic_DNA"/>
</dbReference>
<dbReference type="InterPro" id="IPR024976">
    <property type="entry name" value="DUF3885"/>
</dbReference>
<accession>A0ABS5Y6M6</accession>
<gene>
    <name evidence="2" type="ORF">IXB28_14765</name>
</gene>
<comment type="caution">
    <text evidence="2">The sequence shown here is derived from an EMBL/GenBank/DDBJ whole genome shotgun (WGS) entry which is preliminary data.</text>
</comment>
<dbReference type="Proteomes" id="UP001196661">
    <property type="component" value="Unassembled WGS sequence"/>
</dbReference>
<protein>
    <submittedName>
        <fullName evidence="2">DUF3885 domain-containing protein</fullName>
    </submittedName>
</protein>
<evidence type="ECO:0000259" key="1">
    <source>
        <dbReference type="Pfam" id="PF13021"/>
    </source>
</evidence>
<proteinExistence type="predicted"/>